<reference evidence="2" key="2">
    <citation type="submission" date="2023-01" db="EMBL/GenBank/DDBJ databases">
        <title>Draft genome sequence of Agaribacter marinus strain NBRC 110023.</title>
        <authorList>
            <person name="Sun Q."/>
            <person name="Mori K."/>
        </authorList>
    </citation>
    <scope>NUCLEOTIDE SEQUENCE</scope>
    <source>
        <strain evidence="2">NBRC 110023</strain>
    </source>
</reference>
<protein>
    <recommendedName>
        <fullName evidence="1">DUF4124 domain-containing protein</fullName>
    </recommendedName>
</protein>
<dbReference type="Proteomes" id="UP001156601">
    <property type="component" value="Unassembled WGS sequence"/>
</dbReference>
<dbReference type="InterPro" id="IPR025392">
    <property type="entry name" value="DUF4124"/>
</dbReference>
<organism evidence="2 3">
    <name type="scientific">Agaribacter marinus</name>
    <dbReference type="NCBI Taxonomy" id="1431249"/>
    <lineage>
        <taxon>Bacteria</taxon>
        <taxon>Pseudomonadati</taxon>
        <taxon>Pseudomonadota</taxon>
        <taxon>Gammaproteobacteria</taxon>
        <taxon>Alteromonadales</taxon>
        <taxon>Alteromonadaceae</taxon>
        <taxon>Agaribacter</taxon>
    </lineage>
</organism>
<keyword evidence="3" id="KW-1185">Reference proteome</keyword>
<proteinExistence type="predicted"/>
<evidence type="ECO:0000313" key="3">
    <source>
        <dbReference type="Proteomes" id="UP001156601"/>
    </source>
</evidence>
<feature type="domain" description="DUF4124" evidence="1">
    <location>
        <begin position="19"/>
        <end position="49"/>
    </location>
</feature>
<dbReference type="EMBL" id="BSOT01000011">
    <property type="protein sequence ID" value="GLR72517.1"/>
    <property type="molecule type" value="Genomic_DNA"/>
</dbReference>
<dbReference type="AlphaFoldDB" id="A0AA37T098"/>
<accession>A0AA37T098</accession>
<sequence length="169" mass="18596">MLLRVCLIFSMIALMNIVYAKVYKTVHEDGTVTYSDTPSAGAIEVEIKSTITTIPASPLKPPKTSLQNTIKKKSYQLSVLQPNDEQTIRSNSGDITIAAALEPKLAGLFTLSLSGTDYQSPTGMFALKNVDRGEHTYQIHFTDNTGKVIASTPPRKLYLHRTSLINRPN</sequence>
<comment type="caution">
    <text evidence="2">The sequence shown here is derived from an EMBL/GenBank/DDBJ whole genome shotgun (WGS) entry which is preliminary data.</text>
</comment>
<dbReference type="RefSeq" id="WP_284218931.1">
    <property type="nucleotide sequence ID" value="NZ_BSOT01000011.1"/>
</dbReference>
<name>A0AA37T098_9ALTE</name>
<dbReference type="Pfam" id="PF13511">
    <property type="entry name" value="DUF4124"/>
    <property type="match status" value="1"/>
</dbReference>
<reference evidence="2" key="1">
    <citation type="journal article" date="2014" name="Int. J. Syst. Evol. Microbiol.">
        <title>Complete genome sequence of Corynebacterium casei LMG S-19264T (=DSM 44701T), isolated from a smear-ripened cheese.</title>
        <authorList>
            <consortium name="US DOE Joint Genome Institute (JGI-PGF)"/>
            <person name="Walter F."/>
            <person name="Albersmeier A."/>
            <person name="Kalinowski J."/>
            <person name="Ruckert C."/>
        </authorList>
    </citation>
    <scope>NUCLEOTIDE SEQUENCE</scope>
    <source>
        <strain evidence="2">NBRC 110023</strain>
    </source>
</reference>
<evidence type="ECO:0000259" key="1">
    <source>
        <dbReference type="Pfam" id="PF13511"/>
    </source>
</evidence>
<evidence type="ECO:0000313" key="2">
    <source>
        <dbReference type="EMBL" id="GLR72517.1"/>
    </source>
</evidence>
<gene>
    <name evidence="2" type="ORF">GCM10007852_34250</name>
</gene>